<proteinExistence type="predicted"/>
<protein>
    <submittedName>
        <fullName evidence="2">Uncharacterized protein</fullName>
    </submittedName>
</protein>
<feature type="transmembrane region" description="Helical" evidence="1">
    <location>
        <begin position="248"/>
        <end position="270"/>
    </location>
</feature>
<dbReference type="AlphaFoldDB" id="A0A9D7E201"/>
<keyword evidence="1" id="KW-0812">Transmembrane</keyword>
<reference evidence="2" key="1">
    <citation type="submission" date="2020-10" db="EMBL/GenBank/DDBJ databases">
        <title>Connecting structure to function with the recovery of over 1000 high-quality activated sludge metagenome-assembled genomes encoding full-length rRNA genes using long-read sequencing.</title>
        <authorList>
            <person name="Singleton C.M."/>
            <person name="Petriglieri F."/>
            <person name="Kristensen J.M."/>
            <person name="Kirkegaard R.H."/>
            <person name="Michaelsen T.Y."/>
            <person name="Andersen M.H."/>
            <person name="Karst S.M."/>
            <person name="Dueholm M.S."/>
            <person name="Nielsen P.H."/>
            <person name="Albertsen M."/>
        </authorList>
    </citation>
    <scope>NUCLEOTIDE SEQUENCE</scope>
    <source>
        <strain evidence="2">Bjer_18-Q3-R1-45_BAT3C.347</strain>
    </source>
</reference>
<dbReference type="EMBL" id="JADJEV010000003">
    <property type="protein sequence ID" value="MBK6972689.1"/>
    <property type="molecule type" value="Genomic_DNA"/>
</dbReference>
<comment type="caution">
    <text evidence="2">The sequence shown here is derived from an EMBL/GenBank/DDBJ whole genome shotgun (WGS) entry which is preliminary data.</text>
</comment>
<evidence type="ECO:0000256" key="1">
    <source>
        <dbReference type="SAM" id="Phobius"/>
    </source>
</evidence>
<name>A0A9D7E201_9PROT</name>
<feature type="transmembrane region" description="Helical" evidence="1">
    <location>
        <begin position="122"/>
        <end position="145"/>
    </location>
</feature>
<dbReference type="Proteomes" id="UP000807785">
    <property type="component" value="Unassembled WGS sequence"/>
</dbReference>
<organism evidence="2 3">
    <name type="scientific">Candidatus Methylophosphatis roskildensis</name>
    <dbReference type="NCBI Taxonomy" id="2899263"/>
    <lineage>
        <taxon>Bacteria</taxon>
        <taxon>Pseudomonadati</taxon>
        <taxon>Pseudomonadota</taxon>
        <taxon>Betaproteobacteria</taxon>
        <taxon>Nitrosomonadales</taxon>
        <taxon>Sterolibacteriaceae</taxon>
        <taxon>Candidatus Methylophosphatis</taxon>
    </lineage>
</organism>
<accession>A0A9D7E201</accession>
<gene>
    <name evidence="2" type="ORF">IPH26_06945</name>
</gene>
<feature type="transmembrane region" description="Helical" evidence="1">
    <location>
        <begin position="12"/>
        <end position="31"/>
    </location>
</feature>
<evidence type="ECO:0000313" key="3">
    <source>
        <dbReference type="Proteomes" id="UP000807785"/>
    </source>
</evidence>
<keyword evidence="1" id="KW-1133">Transmembrane helix</keyword>
<sequence length="277" mass="30782">MDDLIVAADTMSWWAFLCAVSALNVLAWVASAMVLRHSRDALHHEAWNSRRLQLLLSAGYVAGCAYRSALPVYDVQRLCLVDSWLSSVIVGRSVATIAELCFVTQWALLLRGAAQATDSTPGMVVSRIAVPLIAVAELCSWHAVLTMSNLGHVIEESIWGLCAALFVASLMFIWPRCGRDIRPLLAGCCLAGVAYVFFMFGVDVPMYWARWVADEAIGRQYLSIPQGLIDASARWVVSHRWDDWKTEVVWMSLYFSVAVWLSIGLIHLPLPRRASRA</sequence>
<feature type="transmembrane region" description="Helical" evidence="1">
    <location>
        <begin position="181"/>
        <end position="202"/>
    </location>
</feature>
<keyword evidence="1" id="KW-0472">Membrane</keyword>
<feature type="transmembrane region" description="Helical" evidence="1">
    <location>
        <begin position="89"/>
        <end position="110"/>
    </location>
</feature>
<evidence type="ECO:0000313" key="2">
    <source>
        <dbReference type="EMBL" id="MBK6972689.1"/>
    </source>
</evidence>
<feature type="transmembrane region" description="Helical" evidence="1">
    <location>
        <begin position="157"/>
        <end position="174"/>
    </location>
</feature>